<organism evidence="3 4">
    <name type="scientific">Sulfuriferula plumbiphila</name>
    <dbReference type="NCBI Taxonomy" id="171865"/>
    <lineage>
        <taxon>Bacteria</taxon>
        <taxon>Pseudomonadati</taxon>
        <taxon>Pseudomonadota</taxon>
        <taxon>Betaproteobacteria</taxon>
        <taxon>Nitrosomonadales</taxon>
        <taxon>Sulfuricellaceae</taxon>
        <taxon>Sulfuriferula</taxon>
    </lineage>
</organism>
<dbReference type="EMBL" id="BKAD01000028">
    <property type="protein sequence ID" value="GEP31360.1"/>
    <property type="molecule type" value="Genomic_DNA"/>
</dbReference>
<dbReference type="Proteomes" id="UP000321337">
    <property type="component" value="Unassembled WGS sequence"/>
</dbReference>
<evidence type="ECO:0000256" key="1">
    <source>
        <dbReference type="SAM" id="MobiDB-lite"/>
    </source>
</evidence>
<protein>
    <recommendedName>
        <fullName evidence="5">DUF2782 domain-containing protein</fullName>
    </recommendedName>
</protein>
<feature type="signal peptide" evidence="2">
    <location>
        <begin position="1"/>
        <end position="24"/>
    </location>
</feature>
<accession>A0A512LA54</accession>
<reference evidence="3 4" key="1">
    <citation type="submission" date="2019-07" db="EMBL/GenBank/DDBJ databases">
        <title>Whole genome shotgun sequence of Thiobacillus plumbophilus NBRC 107929.</title>
        <authorList>
            <person name="Hosoyama A."/>
            <person name="Uohara A."/>
            <person name="Ohji S."/>
            <person name="Ichikawa N."/>
        </authorList>
    </citation>
    <scope>NUCLEOTIDE SEQUENCE [LARGE SCALE GENOMIC DNA]</scope>
    <source>
        <strain evidence="3 4">NBRC 107929</strain>
    </source>
</reference>
<evidence type="ECO:0000313" key="3">
    <source>
        <dbReference type="EMBL" id="GEP31360.1"/>
    </source>
</evidence>
<keyword evidence="4" id="KW-1185">Reference proteome</keyword>
<keyword evidence="2" id="KW-0732">Signal</keyword>
<evidence type="ECO:0008006" key="5">
    <source>
        <dbReference type="Google" id="ProtNLM"/>
    </source>
</evidence>
<evidence type="ECO:0000313" key="4">
    <source>
        <dbReference type="Proteomes" id="UP000321337"/>
    </source>
</evidence>
<evidence type="ECO:0000256" key="2">
    <source>
        <dbReference type="SAM" id="SignalP"/>
    </source>
</evidence>
<gene>
    <name evidence="3" type="ORF">TPL01_24980</name>
</gene>
<dbReference type="InterPro" id="IPR021357">
    <property type="entry name" value="DUF2782"/>
</dbReference>
<proteinExistence type="predicted"/>
<dbReference type="AlphaFoldDB" id="A0A512LA54"/>
<dbReference type="Gene3D" id="2.20.130.30">
    <property type="entry name" value="Protein of unknown function DUF2782"/>
    <property type="match status" value="1"/>
</dbReference>
<dbReference type="RefSeq" id="WP_307723886.1">
    <property type="nucleotide sequence ID" value="NZ_AP021884.1"/>
</dbReference>
<comment type="caution">
    <text evidence="3">The sequence shown here is derived from an EMBL/GenBank/DDBJ whole genome shotgun (WGS) entry which is preliminary data.</text>
</comment>
<feature type="region of interest" description="Disordered" evidence="1">
    <location>
        <begin position="29"/>
        <end position="57"/>
    </location>
</feature>
<dbReference type="Pfam" id="PF11191">
    <property type="entry name" value="DUF2782"/>
    <property type="match status" value="1"/>
</dbReference>
<sequence>MNKDAIMRRLIAALLIGLPIAVAAADRPKNLQPLPDVPPPPPGLTADEADAPQITIKKRGQEKVEEYRVHGKLYMIKVTPAVGKPYYLVDQLGDGTFARKEGLGSNVHPPMWVVHEW</sequence>
<feature type="chain" id="PRO_5021749561" description="DUF2782 domain-containing protein" evidence="2">
    <location>
        <begin position="25"/>
        <end position="117"/>
    </location>
</feature>
<name>A0A512LA54_9PROT</name>